<evidence type="ECO:0000256" key="5">
    <source>
        <dbReference type="ARBA" id="ARBA00023125"/>
    </source>
</evidence>
<evidence type="ECO:0000256" key="2">
    <source>
        <dbReference type="ARBA" id="ARBA00022723"/>
    </source>
</evidence>
<dbReference type="GO" id="GO:0008270">
    <property type="term" value="F:zinc ion binding"/>
    <property type="evidence" value="ECO:0007669"/>
    <property type="project" value="UniProtKB-KW"/>
</dbReference>
<dbReference type="InterPro" id="IPR006612">
    <property type="entry name" value="THAP_Znf"/>
</dbReference>
<dbReference type="Pfam" id="PF13613">
    <property type="entry name" value="HTH_Tnp_4"/>
    <property type="match status" value="1"/>
</dbReference>
<keyword evidence="5 6" id="KW-0238">DNA-binding</keyword>
<evidence type="ECO:0000313" key="11">
    <source>
        <dbReference type="Proteomes" id="UP000472265"/>
    </source>
</evidence>
<dbReference type="SMART" id="SM00692">
    <property type="entry name" value="DM3"/>
    <property type="match status" value="1"/>
</dbReference>
<organism evidence="10 11">
    <name type="scientific">Sparus aurata</name>
    <name type="common">Gilthead sea bream</name>
    <dbReference type="NCBI Taxonomy" id="8175"/>
    <lineage>
        <taxon>Eukaryota</taxon>
        <taxon>Metazoa</taxon>
        <taxon>Chordata</taxon>
        <taxon>Craniata</taxon>
        <taxon>Vertebrata</taxon>
        <taxon>Euteleostomi</taxon>
        <taxon>Actinopterygii</taxon>
        <taxon>Neopterygii</taxon>
        <taxon>Teleostei</taxon>
        <taxon>Neoteleostei</taxon>
        <taxon>Acanthomorphata</taxon>
        <taxon>Eupercaria</taxon>
        <taxon>Spariformes</taxon>
        <taxon>Sparidae</taxon>
        <taxon>Sparus</taxon>
    </lineage>
</organism>
<evidence type="ECO:0000313" key="10">
    <source>
        <dbReference type="Ensembl" id="ENSSAUP00010028683.1"/>
    </source>
</evidence>
<feature type="domain" description="THAP-type" evidence="9">
    <location>
        <begin position="16"/>
        <end position="99"/>
    </location>
</feature>
<evidence type="ECO:0000256" key="7">
    <source>
        <dbReference type="SAM" id="Coils"/>
    </source>
</evidence>
<dbReference type="Proteomes" id="UP000472265">
    <property type="component" value="Chromosome 8"/>
</dbReference>
<dbReference type="OMA" id="WTHFLYC"/>
<keyword evidence="7" id="KW-0175">Coiled coil</keyword>
<evidence type="ECO:0000256" key="1">
    <source>
        <dbReference type="ARBA" id="ARBA00001968"/>
    </source>
</evidence>
<feature type="coiled-coil region" evidence="7">
    <location>
        <begin position="153"/>
        <end position="180"/>
    </location>
</feature>
<comment type="cofactor">
    <cofactor evidence="1">
        <name>a divalent metal cation</name>
        <dbReference type="ChEBI" id="CHEBI:60240"/>
    </cofactor>
</comment>
<dbReference type="SUPFAM" id="SSF57716">
    <property type="entry name" value="Glucocorticoid receptor-like (DNA-binding domain)"/>
    <property type="match status" value="1"/>
</dbReference>
<dbReference type="PANTHER" id="PTHR23080:SF133">
    <property type="entry name" value="SI:CH211-262I1.5-RELATED"/>
    <property type="match status" value="1"/>
</dbReference>
<reference evidence="10" key="3">
    <citation type="submission" date="2025-09" db="UniProtKB">
        <authorList>
            <consortium name="Ensembl"/>
        </authorList>
    </citation>
    <scope>IDENTIFICATION</scope>
</reference>
<dbReference type="InParanoid" id="A0A671VNU7"/>
<dbReference type="InterPro" id="IPR027805">
    <property type="entry name" value="Transposase_HTH_dom"/>
</dbReference>
<dbReference type="PANTHER" id="PTHR23080">
    <property type="entry name" value="THAP DOMAIN PROTEIN"/>
    <property type="match status" value="1"/>
</dbReference>
<dbReference type="InterPro" id="IPR038441">
    <property type="entry name" value="THAP_Znf_sf"/>
</dbReference>
<protein>
    <recommendedName>
        <fullName evidence="9">THAP-type domain-containing protein</fullName>
    </recommendedName>
</protein>
<dbReference type="GO" id="GO:0003677">
    <property type="term" value="F:DNA binding"/>
    <property type="evidence" value="ECO:0007669"/>
    <property type="project" value="UniProtKB-UniRule"/>
</dbReference>
<accession>A0A671VNU7</accession>
<feature type="region of interest" description="Disordered" evidence="8">
    <location>
        <begin position="110"/>
        <end position="137"/>
    </location>
</feature>
<dbReference type="PROSITE" id="PS50950">
    <property type="entry name" value="ZF_THAP"/>
    <property type="match status" value="1"/>
</dbReference>
<dbReference type="Ensembl" id="ENSSAUT00010030236.1">
    <property type="protein sequence ID" value="ENSSAUP00010028683.1"/>
    <property type="gene ID" value="ENSSAUG00010012348.1"/>
</dbReference>
<keyword evidence="11" id="KW-1185">Reference proteome</keyword>
<feature type="compositionally biased region" description="Acidic residues" evidence="8">
    <location>
        <begin position="127"/>
        <end position="137"/>
    </location>
</feature>
<dbReference type="SMART" id="SM00980">
    <property type="entry name" value="THAP"/>
    <property type="match status" value="1"/>
</dbReference>
<evidence type="ECO:0000259" key="9">
    <source>
        <dbReference type="PROSITE" id="PS50950"/>
    </source>
</evidence>
<dbReference type="AlphaFoldDB" id="A0A671VNU7"/>
<reference evidence="10" key="2">
    <citation type="submission" date="2025-08" db="UniProtKB">
        <authorList>
            <consortium name="Ensembl"/>
        </authorList>
    </citation>
    <scope>IDENTIFICATION</scope>
</reference>
<dbReference type="GeneTree" id="ENSGT00940000164656"/>
<sequence>MSVFKIQERRLAFQRVRASALHCCVPLCTVSSRYNKEVSFHAFPVDGAVRAEWMQKIRRDDFNPTKNTRVCSRHFKQTDFSVTVGGLRRLKKGTVPVYFSWNGYERPAPRTSVWERRPRAESPAPESDSDSEMETEMAPDHDYCVVPQTGARANNLADENEALRRQITELQQQLEVLKLRHRFGIERLSASDEDVRFYTRFASYRSFMAFWRLIEPAVIHKMVRITSAKTASASVSTAHHPTTKLRPIDEFLLFLMYLSVGFPLRDLAERFSIHRSTASRIISTWTHFLYCLLGSQRLWIPPEIVRAHLPPEFAAFSDTQVVLDCTEIFCQTPSSLLLQSEVFSTYKSHTTFKAIIGMAPHGAVTFVSGLYAGSMSDREIFKLSGIIKLLKPGMAIMVDKGFVVDNLAPCKVYRPAFLSNKQQMSREDVRQTQSIARLRVHVERCIRRVKENKLFDKDIPLSVCGNIDELFSVACFLVNYQNGPLVKTWARQQ</sequence>
<keyword evidence="4" id="KW-0862">Zinc</keyword>
<evidence type="ECO:0000256" key="8">
    <source>
        <dbReference type="SAM" id="MobiDB-lite"/>
    </source>
</evidence>
<evidence type="ECO:0000256" key="4">
    <source>
        <dbReference type="ARBA" id="ARBA00022833"/>
    </source>
</evidence>
<dbReference type="InterPro" id="IPR027806">
    <property type="entry name" value="HARBI1_dom"/>
</dbReference>
<dbReference type="Pfam" id="PF13359">
    <property type="entry name" value="DDE_Tnp_4"/>
    <property type="match status" value="1"/>
</dbReference>
<keyword evidence="2" id="KW-0479">Metal-binding</keyword>
<evidence type="ECO:0000256" key="3">
    <source>
        <dbReference type="ARBA" id="ARBA00022771"/>
    </source>
</evidence>
<keyword evidence="3 6" id="KW-0863">Zinc-finger</keyword>
<reference evidence="10" key="1">
    <citation type="submission" date="2021-04" db="EMBL/GenBank/DDBJ databases">
        <authorList>
            <consortium name="Wellcome Sanger Institute Data Sharing"/>
        </authorList>
    </citation>
    <scope>NUCLEOTIDE SEQUENCE [LARGE SCALE GENOMIC DNA]</scope>
</reference>
<proteinExistence type="predicted"/>
<dbReference type="Pfam" id="PF05485">
    <property type="entry name" value="THAP"/>
    <property type="match status" value="1"/>
</dbReference>
<name>A0A671VNU7_SPAAU</name>
<evidence type="ECO:0000256" key="6">
    <source>
        <dbReference type="PROSITE-ProRule" id="PRU00309"/>
    </source>
</evidence>
<dbReference type="Gene3D" id="6.20.210.20">
    <property type="entry name" value="THAP domain"/>
    <property type="match status" value="1"/>
</dbReference>